<dbReference type="EMBL" id="RFFI01000011">
    <property type="protein sequence ID" value="RMI13653.1"/>
    <property type="molecule type" value="Genomic_DNA"/>
</dbReference>
<reference evidence="1 2" key="1">
    <citation type="submission" date="2018-10" db="EMBL/GenBank/DDBJ databases">
        <title>Isolation, diversity and antifungal activity of actinobacteria from wheat.</title>
        <authorList>
            <person name="Han C."/>
        </authorList>
    </citation>
    <scope>NUCLEOTIDE SEQUENCE [LARGE SCALE GENOMIC DNA]</scope>
    <source>
        <strain evidence="1 2">NEAU-YY56</strain>
    </source>
</reference>
<evidence type="ECO:0000313" key="2">
    <source>
        <dbReference type="Proteomes" id="UP000269289"/>
    </source>
</evidence>
<organism evidence="1 2">
    <name type="scientific">Cellulomonas triticagri</name>
    <dbReference type="NCBI Taxonomy" id="2483352"/>
    <lineage>
        <taxon>Bacteria</taxon>
        <taxon>Bacillati</taxon>
        <taxon>Actinomycetota</taxon>
        <taxon>Actinomycetes</taxon>
        <taxon>Micrococcales</taxon>
        <taxon>Cellulomonadaceae</taxon>
        <taxon>Cellulomonas</taxon>
    </lineage>
</organism>
<comment type="caution">
    <text evidence="1">The sequence shown here is derived from an EMBL/GenBank/DDBJ whole genome shotgun (WGS) entry which is preliminary data.</text>
</comment>
<keyword evidence="2" id="KW-1185">Reference proteome</keyword>
<dbReference type="OrthoDB" id="5144372at2"/>
<sequence>MDRTPLALPRSVLLALWLAEPGAGSGPVQRTLDAVQGDDEPHRVEVVGARVPGLGASEDAPLPGAGAGTATLADLVAAWASGPRVVAAVLPAPGDPAGAPAAVAGPAQESGEAVLVSTPDGDFAAVPRVEVFGSVYEQGHQVTWRVHAVPAWRTTLVGHVGTLAEADRELTVALTRATEALTTLDVARWRPDAAERIAALRDTPDARGVLPPGLDPRRVRVIGSALRLRAIVDIATADDGAAVNLWQADQRTTALRDVDRAARRALAVATHPAHDAPDPARG</sequence>
<dbReference type="RefSeq" id="WP_122148045.1">
    <property type="nucleotide sequence ID" value="NZ_RFFI01000011.1"/>
</dbReference>
<gene>
    <name evidence="1" type="ORF">EBM89_03340</name>
</gene>
<dbReference type="AlphaFoldDB" id="A0A3M2JPU7"/>
<accession>A0A3M2JPU7</accession>
<proteinExistence type="predicted"/>
<protein>
    <submittedName>
        <fullName evidence="1">Uncharacterized protein</fullName>
    </submittedName>
</protein>
<dbReference type="Proteomes" id="UP000269289">
    <property type="component" value="Unassembled WGS sequence"/>
</dbReference>
<evidence type="ECO:0000313" key="1">
    <source>
        <dbReference type="EMBL" id="RMI13653.1"/>
    </source>
</evidence>
<name>A0A3M2JPU7_9CELL</name>